<evidence type="ECO:0000256" key="2">
    <source>
        <dbReference type="ARBA" id="ARBA00022679"/>
    </source>
</evidence>
<dbReference type="AlphaFoldDB" id="A0A0M6WDF0"/>
<dbReference type="Pfam" id="PF03808">
    <property type="entry name" value="Glyco_tran_WecG"/>
    <property type="match status" value="1"/>
</dbReference>
<dbReference type="GO" id="GO:0016758">
    <property type="term" value="F:hexosyltransferase activity"/>
    <property type="evidence" value="ECO:0007669"/>
    <property type="project" value="TreeGrafter"/>
</dbReference>
<dbReference type="RefSeq" id="WP_022045415.1">
    <property type="nucleotide sequence ID" value="NZ_CP173697.1"/>
</dbReference>
<protein>
    <submittedName>
        <fullName evidence="4">Teichoic acid biosynthesis protein</fullName>
    </submittedName>
</protein>
<sequence>MIKTIDFAGIELDNYTVREMIMNVEKDMSDHGFHTIEEVNMDTLMLAETDELVRKAIGFAEHTVIAENGILEAVGAGSYQHRHEIEHHDFFFELMKRVERNHQTVFVIGDTTEHVEKTCAFLSEHFGKCEILGAEAFENCQGGTDAMVNEINALTPDMILSVLPSPDQEHFLMENCEKLSAGLWYGIGSWDFTKRRQGLLGNIRNLIRTHKLERQLIHYHGKQESIS</sequence>
<dbReference type="Proteomes" id="UP000446657">
    <property type="component" value="Unassembled WGS sequence"/>
</dbReference>
<dbReference type="OrthoDB" id="1770743at2"/>
<dbReference type="InterPro" id="IPR004629">
    <property type="entry name" value="WecG_TagA_CpsF"/>
</dbReference>
<evidence type="ECO:0000313" key="6">
    <source>
        <dbReference type="Proteomes" id="UP000446657"/>
    </source>
</evidence>
<evidence type="ECO:0000313" key="4">
    <source>
        <dbReference type="EMBL" id="MTR80456.1"/>
    </source>
</evidence>
<accession>A0A0M6WDF0</accession>
<reference evidence="4 6" key="3">
    <citation type="journal article" date="2019" name="Nat. Med.">
        <title>A library of human gut bacterial isolates paired with longitudinal multiomics data enables mechanistic microbiome research.</title>
        <authorList>
            <person name="Poyet M."/>
            <person name="Groussin M."/>
            <person name="Gibbons S.M."/>
            <person name="Avila-Pacheco J."/>
            <person name="Jiang X."/>
            <person name="Kearney S.M."/>
            <person name="Perrotta A.R."/>
            <person name="Berdy B."/>
            <person name="Zhao S."/>
            <person name="Lieberman T.D."/>
            <person name="Swanson P.K."/>
            <person name="Smith M."/>
            <person name="Roesemann S."/>
            <person name="Alexander J.E."/>
            <person name="Rich S.A."/>
            <person name="Livny J."/>
            <person name="Vlamakis H."/>
            <person name="Clish C."/>
            <person name="Bullock K."/>
            <person name="Deik A."/>
            <person name="Scott J."/>
            <person name="Pierce K.A."/>
            <person name="Xavier R.J."/>
            <person name="Alm E.J."/>
        </authorList>
    </citation>
    <scope>NUCLEOTIDE SEQUENCE [LARGE SCALE GENOMIC DNA]</scope>
    <source>
        <strain evidence="4 6">BIOML-A1</strain>
    </source>
</reference>
<name>A0A0M6WDF0_9FIRM</name>
<keyword evidence="5" id="KW-1185">Reference proteome</keyword>
<keyword evidence="2" id="KW-0808">Transferase</keyword>
<evidence type="ECO:0000256" key="1">
    <source>
        <dbReference type="ARBA" id="ARBA00022676"/>
    </source>
</evidence>
<keyword evidence="1" id="KW-0328">Glycosyltransferase</keyword>
<proteinExistence type="predicted"/>
<dbReference type="STRING" id="301302.ERS852420_01456"/>
<reference evidence="5" key="2">
    <citation type="submission" date="2015-05" db="EMBL/GenBank/DDBJ databases">
        <authorList>
            <consortium name="Pathogen Informatics"/>
        </authorList>
    </citation>
    <scope>NUCLEOTIDE SEQUENCE [LARGE SCALE GENOMIC DNA]</scope>
    <source>
        <strain evidence="5">M72</strain>
    </source>
</reference>
<dbReference type="Proteomes" id="UP000049979">
    <property type="component" value="Unassembled WGS sequence"/>
</dbReference>
<evidence type="ECO:0000313" key="5">
    <source>
        <dbReference type="Proteomes" id="UP000049979"/>
    </source>
</evidence>
<dbReference type="EMBL" id="CVRR01000005">
    <property type="protein sequence ID" value="CRL33399.1"/>
    <property type="molecule type" value="Genomic_DNA"/>
</dbReference>
<dbReference type="EMBL" id="WNAL01000002">
    <property type="protein sequence ID" value="MTR80456.1"/>
    <property type="molecule type" value="Genomic_DNA"/>
</dbReference>
<organism evidence="3 5">
    <name type="scientific">Roseburia faecis</name>
    <dbReference type="NCBI Taxonomy" id="301302"/>
    <lineage>
        <taxon>Bacteria</taxon>
        <taxon>Bacillati</taxon>
        <taxon>Bacillota</taxon>
        <taxon>Clostridia</taxon>
        <taxon>Lachnospirales</taxon>
        <taxon>Lachnospiraceae</taxon>
        <taxon>Roseburia</taxon>
    </lineage>
</organism>
<evidence type="ECO:0000313" key="3">
    <source>
        <dbReference type="EMBL" id="CRL33399.1"/>
    </source>
</evidence>
<reference evidence="3" key="1">
    <citation type="submission" date="2015-05" db="EMBL/GenBank/DDBJ databases">
        <authorList>
            <person name="Wang D.B."/>
            <person name="Wang M."/>
        </authorList>
    </citation>
    <scope>NUCLEOTIDE SEQUENCE [LARGE SCALE GENOMIC DNA]</scope>
    <source>
        <strain evidence="3">M72</strain>
    </source>
</reference>
<dbReference type="PANTHER" id="PTHR34136">
    <property type="match status" value="1"/>
</dbReference>
<dbReference type="PANTHER" id="PTHR34136:SF1">
    <property type="entry name" value="UDP-N-ACETYL-D-MANNOSAMINURONIC ACID TRANSFERASE"/>
    <property type="match status" value="1"/>
</dbReference>
<gene>
    <name evidence="4" type="ORF">GMD30_01775</name>
    <name evidence="3" type="ORF">M72_01951</name>
</gene>